<evidence type="ECO:0000256" key="1">
    <source>
        <dbReference type="SAM" id="MobiDB-lite"/>
    </source>
</evidence>
<dbReference type="EnsemblPlants" id="QL03p031177:mrna">
    <property type="protein sequence ID" value="QL03p031177:mrna"/>
    <property type="gene ID" value="QL03p031177"/>
</dbReference>
<dbReference type="Proteomes" id="UP000594261">
    <property type="component" value="Chromosome 3"/>
</dbReference>
<organism evidence="2 3">
    <name type="scientific">Quercus lobata</name>
    <name type="common">Valley oak</name>
    <dbReference type="NCBI Taxonomy" id="97700"/>
    <lineage>
        <taxon>Eukaryota</taxon>
        <taxon>Viridiplantae</taxon>
        <taxon>Streptophyta</taxon>
        <taxon>Embryophyta</taxon>
        <taxon>Tracheophyta</taxon>
        <taxon>Spermatophyta</taxon>
        <taxon>Magnoliopsida</taxon>
        <taxon>eudicotyledons</taxon>
        <taxon>Gunneridae</taxon>
        <taxon>Pentapetalae</taxon>
        <taxon>rosids</taxon>
        <taxon>fabids</taxon>
        <taxon>Fagales</taxon>
        <taxon>Fagaceae</taxon>
        <taxon>Quercus</taxon>
    </lineage>
</organism>
<keyword evidence="3" id="KW-1185">Reference proteome</keyword>
<dbReference type="InParanoid" id="A0A7N2L781"/>
<dbReference type="AlphaFoldDB" id="A0A7N2L781"/>
<dbReference type="Gramene" id="QL03p031177:mrna">
    <property type="protein sequence ID" value="QL03p031177:mrna"/>
    <property type="gene ID" value="QL03p031177"/>
</dbReference>
<protein>
    <submittedName>
        <fullName evidence="2">Uncharacterized protein</fullName>
    </submittedName>
</protein>
<reference evidence="2 3" key="1">
    <citation type="journal article" date="2016" name="G3 (Bethesda)">
        <title>First Draft Assembly and Annotation of the Genome of a California Endemic Oak Quercus lobata Nee (Fagaceae).</title>
        <authorList>
            <person name="Sork V.L."/>
            <person name="Fitz-Gibbon S.T."/>
            <person name="Puiu D."/>
            <person name="Crepeau M."/>
            <person name="Gugger P.F."/>
            <person name="Sherman R."/>
            <person name="Stevens K."/>
            <person name="Langley C.H."/>
            <person name="Pellegrini M."/>
            <person name="Salzberg S.L."/>
        </authorList>
    </citation>
    <scope>NUCLEOTIDE SEQUENCE [LARGE SCALE GENOMIC DNA]</scope>
    <source>
        <strain evidence="2 3">cv. SW786</strain>
    </source>
</reference>
<evidence type="ECO:0000313" key="2">
    <source>
        <dbReference type="EnsemblPlants" id="QL03p031177:mrna"/>
    </source>
</evidence>
<feature type="region of interest" description="Disordered" evidence="1">
    <location>
        <begin position="121"/>
        <end position="141"/>
    </location>
</feature>
<proteinExistence type="predicted"/>
<accession>A0A7N2L781</accession>
<sequence>MRNIHLEIIRGGRRFEISAYDIVVGDVVPLIIGNQGVEDGEDERMVAGYSMQSHGANFVFLRSPGEKLMDGDVDVGGEEDGDEAKNQPSCYLFRTAASAGRPSNWRETIGALSLGTGVSAGLGFPGQPSPRKHGTTTQTLL</sequence>
<reference evidence="2" key="2">
    <citation type="submission" date="2021-01" db="UniProtKB">
        <authorList>
            <consortium name="EnsemblPlants"/>
        </authorList>
    </citation>
    <scope>IDENTIFICATION</scope>
</reference>
<evidence type="ECO:0000313" key="3">
    <source>
        <dbReference type="Proteomes" id="UP000594261"/>
    </source>
</evidence>
<name>A0A7N2L781_QUELO</name>
<dbReference type="EMBL" id="LRBV02000003">
    <property type="status" value="NOT_ANNOTATED_CDS"/>
    <property type="molecule type" value="Genomic_DNA"/>
</dbReference>